<dbReference type="EMBL" id="VSRR010001855">
    <property type="protein sequence ID" value="MPC28103.1"/>
    <property type="molecule type" value="Genomic_DNA"/>
</dbReference>
<accession>A0A5B7E4A5</accession>
<evidence type="ECO:0000313" key="3">
    <source>
        <dbReference type="Proteomes" id="UP000324222"/>
    </source>
</evidence>
<evidence type="ECO:0000256" key="1">
    <source>
        <dbReference type="SAM" id="MobiDB-lite"/>
    </source>
</evidence>
<dbReference type="Proteomes" id="UP000324222">
    <property type="component" value="Unassembled WGS sequence"/>
</dbReference>
<proteinExistence type="predicted"/>
<gene>
    <name evidence="2" type="ORF">E2C01_021298</name>
</gene>
<feature type="compositionally biased region" description="Basic residues" evidence="1">
    <location>
        <begin position="81"/>
        <end position="96"/>
    </location>
</feature>
<feature type="compositionally biased region" description="Basic and acidic residues" evidence="1">
    <location>
        <begin position="52"/>
        <end position="65"/>
    </location>
</feature>
<feature type="region of interest" description="Disordered" evidence="1">
    <location>
        <begin position="52"/>
        <end position="96"/>
    </location>
</feature>
<dbReference type="AlphaFoldDB" id="A0A5B7E4A5"/>
<organism evidence="2 3">
    <name type="scientific">Portunus trituberculatus</name>
    <name type="common">Swimming crab</name>
    <name type="synonym">Neptunus trituberculatus</name>
    <dbReference type="NCBI Taxonomy" id="210409"/>
    <lineage>
        <taxon>Eukaryota</taxon>
        <taxon>Metazoa</taxon>
        <taxon>Ecdysozoa</taxon>
        <taxon>Arthropoda</taxon>
        <taxon>Crustacea</taxon>
        <taxon>Multicrustacea</taxon>
        <taxon>Malacostraca</taxon>
        <taxon>Eumalacostraca</taxon>
        <taxon>Eucarida</taxon>
        <taxon>Decapoda</taxon>
        <taxon>Pleocyemata</taxon>
        <taxon>Brachyura</taxon>
        <taxon>Eubrachyura</taxon>
        <taxon>Portunoidea</taxon>
        <taxon>Portunidae</taxon>
        <taxon>Portuninae</taxon>
        <taxon>Portunus</taxon>
    </lineage>
</organism>
<comment type="caution">
    <text evidence="2">The sequence shown here is derived from an EMBL/GenBank/DDBJ whole genome shotgun (WGS) entry which is preliminary data.</text>
</comment>
<sequence length="96" mass="11335">MCFSLCLEEPRPPRHLHATARHNPFLHLTYSSSFHVCERRGPLKYSNIRQMKRDTSEGERGKETRFMMTDEEGSDGDGWRKARGRGRGRRTRWKEA</sequence>
<protein>
    <submittedName>
        <fullName evidence="2">Uncharacterized protein</fullName>
    </submittedName>
</protein>
<name>A0A5B7E4A5_PORTR</name>
<evidence type="ECO:0000313" key="2">
    <source>
        <dbReference type="EMBL" id="MPC28103.1"/>
    </source>
</evidence>
<reference evidence="2 3" key="1">
    <citation type="submission" date="2019-05" db="EMBL/GenBank/DDBJ databases">
        <title>Another draft genome of Portunus trituberculatus and its Hox gene families provides insights of decapod evolution.</title>
        <authorList>
            <person name="Jeong J.-H."/>
            <person name="Song I."/>
            <person name="Kim S."/>
            <person name="Choi T."/>
            <person name="Kim D."/>
            <person name="Ryu S."/>
            <person name="Kim W."/>
        </authorList>
    </citation>
    <scope>NUCLEOTIDE SEQUENCE [LARGE SCALE GENOMIC DNA]</scope>
    <source>
        <tissue evidence="2">Muscle</tissue>
    </source>
</reference>
<keyword evidence="3" id="KW-1185">Reference proteome</keyword>